<evidence type="ECO:0000256" key="1">
    <source>
        <dbReference type="SAM" id="MobiDB-lite"/>
    </source>
</evidence>
<accession>A0ABV0U554</accession>
<feature type="region of interest" description="Disordered" evidence="1">
    <location>
        <begin position="129"/>
        <end position="150"/>
    </location>
</feature>
<dbReference type="EMBL" id="JAHRIQ010058615">
    <property type="protein sequence ID" value="MEQ2239939.1"/>
    <property type="molecule type" value="Genomic_DNA"/>
</dbReference>
<protein>
    <submittedName>
        <fullName evidence="2">Uncharacterized protein</fullName>
    </submittedName>
</protein>
<keyword evidence="3" id="KW-1185">Reference proteome</keyword>
<feature type="compositionally biased region" description="Basic and acidic residues" evidence="1">
    <location>
        <begin position="73"/>
        <end position="83"/>
    </location>
</feature>
<organism evidence="2 3">
    <name type="scientific">Ilyodon furcidens</name>
    <name type="common">goldbreast splitfin</name>
    <dbReference type="NCBI Taxonomy" id="33524"/>
    <lineage>
        <taxon>Eukaryota</taxon>
        <taxon>Metazoa</taxon>
        <taxon>Chordata</taxon>
        <taxon>Craniata</taxon>
        <taxon>Vertebrata</taxon>
        <taxon>Euteleostomi</taxon>
        <taxon>Actinopterygii</taxon>
        <taxon>Neopterygii</taxon>
        <taxon>Teleostei</taxon>
        <taxon>Neoteleostei</taxon>
        <taxon>Acanthomorphata</taxon>
        <taxon>Ovalentaria</taxon>
        <taxon>Atherinomorphae</taxon>
        <taxon>Cyprinodontiformes</taxon>
        <taxon>Goodeidae</taxon>
        <taxon>Ilyodon</taxon>
    </lineage>
</organism>
<proteinExistence type="predicted"/>
<sequence>MDYFIARQPATHSSSYQRNTILLPPCDFLPTTESQVPSQPKRPRKEREKQRQGDSSDDDENWEAITSPPLQHHNMESGHRNESHLRAEAPEFHPTGEDIQSDWIADEGGPVQQSTLGEEVDATLGEDFRPESRDIRDGSHQSVSSDQEEADTPIHRVGKYLRYWRIKWWIVIVHNDVDCSDVTLTGDTCHIVGLETV</sequence>
<feature type="region of interest" description="Disordered" evidence="1">
    <location>
        <begin position="25"/>
        <end position="83"/>
    </location>
</feature>
<comment type="caution">
    <text evidence="2">The sequence shown here is derived from an EMBL/GenBank/DDBJ whole genome shotgun (WGS) entry which is preliminary data.</text>
</comment>
<feature type="compositionally biased region" description="Basic and acidic residues" evidence="1">
    <location>
        <begin position="129"/>
        <end position="139"/>
    </location>
</feature>
<evidence type="ECO:0000313" key="3">
    <source>
        <dbReference type="Proteomes" id="UP001482620"/>
    </source>
</evidence>
<reference evidence="2 3" key="1">
    <citation type="submission" date="2021-06" db="EMBL/GenBank/DDBJ databases">
        <authorList>
            <person name="Palmer J.M."/>
        </authorList>
    </citation>
    <scope>NUCLEOTIDE SEQUENCE [LARGE SCALE GENOMIC DNA]</scope>
    <source>
        <strain evidence="3">if_2019</strain>
        <tissue evidence="2">Muscle</tissue>
    </source>
</reference>
<dbReference type="Proteomes" id="UP001482620">
    <property type="component" value="Unassembled WGS sequence"/>
</dbReference>
<gene>
    <name evidence="2" type="ORF">ILYODFUR_009743</name>
</gene>
<name>A0ABV0U554_9TELE</name>
<feature type="compositionally biased region" description="Basic and acidic residues" evidence="1">
    <location>
        <begin position="45"/>
        <end position="54"/>
    </location>
</feature>
<evidence type="ECO:0000313" key="2">
    <source>
        <dbReference type="EMBL" id="MEQ2239939.1"/>
    </source>
</evidence>